<evidence type="ECO:0000256" key="7">
    <source>
        <dbReference type="HAMAP-Rule" id="MF_00531"/>
    </source>
</evidence>
<dbReference type="EMBL" id="CP003541">
    <property type="protein sequence ID" value="AFP83635.1"/>
    <property type="molecule type" value="Genomic_DNA"/>
</dbReference>
<keyword evidence="3 7" id="KW-0694">RNA-binding</keyword>
<dbReference type="Pfam" id="PF00203">
    <property type="entry name" value="Ribosomal_S19"/>
    <property type="match status" value="1"/>
</dbReference>
<dbReference type="GO" id="GO:0003735">
    <property type="term" value="F:structural constituent of ribosome"/>
    <property type="evidence" value="ECO:0007669"/>
    <property type="project" value="InterPro"/>
</dbReference>
<dbReference type="AlphaFoldDB" id="J7H031"/>
<keyword evidence="2 7" id="KW-0699">rRNA-binding</keyword>
<evidence type="ECO:0000256" key="5">
    <source>
        <dbReference type="ARBA" id="ARBA00023274"/>
    </source>
</evidence>
<evidence type="ECO:0000256" key="3">
    <source>
        <dbReference type="ARBA" id="ARBA00022884"/>
    </source>
</evidence>
<dbReference type="PRINTS" id="PR00975">
    <property type="entry name" value="RIBOSOMALS19"/>
</dbReference>
<dbReference type="InterPro" id="IPR002222">
    <property type="entry name" value="Ribosomal_uS19"/>
</dbReference>
<comment type="function">
    <text evidence="7">Protein S19 forms a complex with S13 that binds strongly to the 16S ribosomal RNA.</text>
</comment>
<dbReference type="SUPFAM" id="SSF54570">
    <property type="entry name" value="Ribosomal protein S19"/>
    <property type="match status" value="1"/>
</dbReference>
<dbReference type="HOGENOM" id="CLU_144911_0_1_6"/>
<evidence type="ECO:0000256" key="4">
    <source>
        <dbReference type="ARBA" id="ARBA00022980"/>
    </source>
</evidence>
<protein>
    <recommendedName>
        <fullName evidence="6 7">Small ribosomal subunit protein uS19</fullName>
    </recommendedName>
</protein>
<proteinExistence type="inferred from homology"/>
<dbReference type="PROSITE" id="PS00323">
    <property type="entry name" value="RIBOSOMAL_S19"/>
    <property type="match status" value="1"/>
</dbReference>
<dbReference type="PATRIC" id="fig|1202536.3.peg.160"/>
<keyword evidence="5 7" id="KW-0687">Ribonucleoprotein</keyword>
<evidence type="ECO:0000256" key="2">
    <source>
        <dbReference type="ARBA" id="ARBA00022730"/>
    </source>
</evidence>
<dbReference type="GO" id="GO:0015935">
    <property type="term" value="C:small ribosomal subunit"/>
    <property type="evidence" value="ECO:0007669"/>
    <property type="project" value="InterPro"/>
</dbReference>
<reference evidence="9 10" key="1">
    <citation type="journal article" date="2012" name="Mol. Biol. Evol.">
        <title>Genome reduction and co-evolution between the primary and secondary bacterial symbionts of psyllids.</title>
        <authorList>
            <person name="Sloan D.B."/>
            <person name="Moran N.A."/>
        </authorList>
    </citation>
    <scope>NUCLEOTIDE SEQUENCE [LARGE SCALE GENOMIC DNA]</scope>
    <source>
        <strain evidence="9 10">CE</strain>
    </source>
</reference>
<keyword evidence="4 7" id="KW-0689">Ribosomal protein</keyword>
<dbReference type="InterPro" id="IPR020934">
    <property type="entry name" value="Ribosomal_uS19_CS"/>
</dbReference>
<dbReference type="GO" id="GO:0000028">
    <property type="term" value="P:ribosomal small subunit assembly"/>
    <property type="evidence" value="ECO:0007669"/>
    <property type="project" value="TreeGrafter"/>
</dbReference>
<dbReference type="Gene3D" id="3.30.860.10">
    <property type="entry name" value="30s Ribosomal Protein S19, Chain A"/>
    <property type="match status" value="1"/>
</dbReference>
<sequence>MSRSIKKGFFIDKTLYYKLNKNNFKTWSRNSTIIPKMIGLNIFVHNGKKFNKVYIIEEMIGYKLGEFSFTKNFKSHSKKIKIKKNVKK</sequence>
<evidence type="ECO:0000256" key="1">
    <source>
        <dbReference type="ARBA" id="ARBA00007345"/>
    </source>
</evidence>
<dbReference type="InterPro" id="IPR023575">
    <property type="entry name" value="Ribosomal_uS19_SF"/>
</dbReference>
<dbReference type="PIRSF" id="PIRSF002144">
    <property type="entry name" value="Ribosomal_S19"/>
    <property type="match status" value="1"/>
</dbReference>
<evidence type="ECO:0000313" key="9">
    <source>
        <dbReference type="EMBL" id="AFP83635.1"/>
    </source>
</evidence>
<dbReference type="InterPro" id="IPR005732">
    <property type="entry name" value="Ribosomal_uS19_bac-type"/>
</dbReference>
<dbReference type="FunFam" id="3.30.860.10:FF:000001">
    <property type="entry name" value="30S ribosomal protein S19"/>
    <property type="match status" value="1"/>
</dbReference>
<dbReference type="PANTHER" id="PTHR11880:SF8">
    <property type="entry name" value="SMALL RIBOSOMAL SUBUNIT PROTEIN US19M"/>
    <property type="match status" value="1"/>
</dbReference>
<evidence type="ECO:0000256" key="8">
    <source>
        <dbReference type="RuleBase" id="RU003485"/>
    </source>
</evidence>
<dbReference type="RefSeq" id="WP_014886936.1">
    <property type="nucleotide sequence ID" value="NC_018414.1"/>
</dbReference>
<evidence type="ECO:0000256" key="6">
    <source>
        <dbReference type="ARBA" id="ARBA00035163"/>
    </source>
</evidence>
<organism evidence="9 10">
    <name type="scientific">Candidatus Carsonella ruddii CE isolate Thao2000</name>
    <dbReference type="NCBI Taxonomy" id="1202536"/>
    <lineage>
        <taxon>Bacteria</taxon>
        <taxon>Pseudomonadati</taxon>
        <taxon>Pseudomonadota</taxon>
        <taxon>Gammaproteobacteria</taxon>
        <taxon>Oceanospirillales</taxon>
        <taxon>Halomonadaceae</taxon>
        <taxon>Zymobacter group</taxon>
        <taxon>Candidatus Carsonella</taxon>
    </lineage>
</organism>
<dbReference type="STRING" id="1202536.A33U_0188"/>
<dbReference type="HAMAP" id="MF_00531">
    <property type="entry name" value="Ribosomal_uS19"/>
    <property type="match status" value="1"/>
</dbReference>
<dbReference type="Proteomes" id="UP000003932">
    <property type="component" value="Chromosome"/>
</dbReference>
<dbReference type="PANTHER" id="PTHR11880">
    <property type="entry name" value="RIBOSOMAL PROTEIN S19P FAMILY MEMBER"/>
    <property type="match status" value="1"/>
</dbReference>
<evidence type="ECO:0000313" key="10">
    <source>
        <dbReference type="Proteomes" id="UP000003932"/>
    </source>
</evidence>
<accession>J7H031</accession>
<dbReference type="GO" id="GO:0005737">
    <property type="term" value="C:cytoplasm"/>
    <property type="evidence" value="ECO:0007669"/>
    <property type="project" value="UniProtKB-ARBA"/>
</dbReference>
<dbReference type="OrthoDB" id="9797833at2"/>
<name>J7H031_CARRU</name>
<gene>
    <name evidence="7 9" type="primary">rpsS</name>
    <name evidence="9" type="ORF">A33U_0188</name>
</gene>
<dbReference type="GO" id="GO:0019843">
    <property type="term" value="F:rRNA binding"/>
    <property type="evidence" value="ECO:0007669"/>
    <property type="project" value="UniProtKB-UniRule"/>
</dbReference>
<comment type="similarity">
    <text evidence="1 7 8">Belongs to the universal ribosomal protein uS19 family.</text>
</comment>
<dbReference type="KEGG" id="cru:A33U_0188"/>
<dbReference type="NCBIfam" id="TIGR01050">
    <property type="entry name" value="rpsS_bact"/>
    <property type="match status" value="1"/>
</dbReference>
<dbReference type="GO" id="GO:0006412">
    <property type="term" value="P:translation"/>
    <property type="evidence" value="ECO:0007669"/>
    <property type="project" value="UniProtKB-UniRule"/>
</dbReference>